<reference evidence="1" key="1">
    <citation type="submission" date="2022-04" db="EMBL/GenBank/DDBJ databases">
        <title>Lysobacter sp. CAU 1642 isolated from sea sand.</title>
        <authorList>
            <person name="Kim W."/>
        </authorList>
    </citation>
    <scope>NUCLEOTIDE SEQUENCE</scope>
    <source>
        <strain evidence="1">CAU 1642</strain>
    </source>
</reference>
<dbReference type="RefSeq" id="WP_248207130.1">
    <property type="nucleotide sequence ID" value="NZ_JALNMH010000005.1"/>
</dbReference>
<evidence type="ECO:0000313" key="1">
    <source>
        <dbReference type="EMBL" id="MCK7593496.1"/>
    </source>
</evidence>
<protein>
    <submittedName>
        <fullName evidence="1">Uncharacterized protein</fullName>
    </submittedName>
</protein>
<dbReference type="Proteomes" id="UP001431449">
    <property type="component" value="Unassembled WGS sequence"/>
</dbReference>
<organism evidence="1 2">
    <name type="scientific">Pseudomarimonas salicorniae</name>
    <dbReference type="NCBI Taxonomy" id="2933270"/>
    <lineage>
        <taxon>Bacteria</taxon>
        <taxon>Pseudomonadati</taxon>
        <taxon>Pseudomonadota</taxon>
        <taxon>Gammaproteobacteria</taxon>
        <taxon>Lysobacterales</taxon>
        <taxon>Lysobacteraceae</taxon>
        <taxon>Pseudomarimonas</taxon>
    </lineage>
</organism>
<accession>A0ABT0GG29</accession>
<sequence length="502" mass="54513">MTDKREVNAMPSGVGIRGGSATSAFHELLLGTQSAFASEFDPAPIPASRSQFRRHFPDLLAKFEALRQRSDRRTEIAHHLFDASTRFFVYHENGESRPLADALREDDRPLALESVRFRGQAGVRPSVRVGDRTLHGNALNTFLDRLHVSGRMTGPAREAFRWLAGFAEQGPNGLDLSGRRVAVLGAGAALAPIELLLRGGAEVLWLDLRAPDDMLTHRDDLAGRLHWPTQGADLIAQPRRVVRTVEAFAENGPIDLGLFAYAPGRGREWLLTASMNAIVAALSPLSVRTLSMFISPASPLRLTDEEVARADRQRHQASSWKKSMAAMGLLGRGEGHYSDGQVSVARAVIAMQGVSYQAAQYIDKIMAAETWCTLGAQGGARKAQYHVSANTAAITATPSMQKPVFEIAFRGAPSFEIDIFEPATTQDLNGLLMVRDWLDPSAPGNPSAPFPCPLDRVEALNAIKIHGGAHGIAYPAEPTIRMSALVSLARNPGQILSLFRGR</sequence>
<gene>
    <name evidence="1" type="ORF">M0G41_07425</name>
</gene>
<evidence type="ECO:0000313" key="2">
    <source>
        <dbReference type="Proteomes" id="UP001431449"/>
    </source>
</evidence>
<keyword evidence="2" id="KW-1185">Reference proteome</keyword>
<comment type="caution">
    <text evidence="1">The sequence shown here is derived from an EMBL/GenBank/DDBJ whole genome shotgun (WGS) entry which is preliminary data.</text>
</comment>
<name>A0ABT0GG29_9GAMM</name>
<proteinExistence type="predicted"/>
<dbReference type="EMBL" id="JALNMH010000005">
    <property type="protein sequence ID" value="MCK7593496.1"/>
    <property type="molecule type" value="Genomic_DNA"/>
</dbReference>